<comment type="caution">
    <text evidence="3">The sequence shown here is derived from an EMBL/GenBank/DDBJ whole genome shotgun (WGS) entry which is preliminary data.</text>
</comment>
<reference evidence="4" key="1">
    <citation type="journal article" date="2019" name="Int. J. Syst. Evol. Microbiol.">
        <title>The Global Catalogue of Microorganisms (GCM) 10K type strain sequencing project: providing services to taxonomists for standard genome sequencing and annotation.</title>
        <authorList>
            <consortium name="The Broad Institute Genomics Platform"/>
            <consortium name="The Broad Institute Genome Sequencing Center for Infectious Disease"/>
            <person name="Wu L."/>
            <person name="Ma J."/>
        </authorList>
    </citation>
    <scope>NUCLEOTIDE SEQUENCE [LARGE SCALE GENOMIC DNA]</scope>
    <source>
        <strain evidence="4">JCM 18303</strain>
    </source>
</reference>
<gene>
    <name evidence="3" type="ORF">GCM10023321_55640</name>
</gene>
<feature type="region of interest" description="Disordered" evidence="2">
    <location>
        <begin position="190"/>
        <end position="211"/>
    </location>
</feature>
<sequence length="249" mass="26875">MAGWPSSRRTPKERLSTPLVGYKLAHPMVSADGTQGGFCGVTLGRASVYRVVADAECAQGGRHSSPSRWCDCGFYCVNTLDDARALACDPDYRYAVVLEVAVSGRFLRYEKGLRYARQRVGAVRVGRCGCGHAGTVFVEAGAGTVGWRRLVAVCTSCVGNRPSITMAEFSRLLDGTPVMQDDMARPYDPVRPYDLSGASAGEDEAPADTRDLDQVDNAALVPLLTAEVALLQARLDEIQRQLGRLTERG</sequence>
<dbReference type="EMBL" id="BAABJP010000031">
    <property type="protein sequence ID" value="GAA5165530.1"/>
    <property type="molecule type" value="Genomic_DNA"/>
</dbReference>
<evidence type="ECO:0000313" key="4">
    <source>
        <dbReference type="Proteomes" id="UP001428817"/>
    </source>
</evidence>
<dbReference type="RefSeq" id="WP_185065010.1">
    <property type="nucleotide sequence ID" value="NZ_BAABJP010000031.1"/>
</dbReference>
<evidence type="ECO:0000256" key="1">
    <source>
        <dbReference type="SAM" id="Coils"/>
    </source>
</evidence>
<keyword evidence="1" id="KW-0175">Coiled coil</keyword>
<evidence type="ECO:0000313" key="3">
    <source>
        <dbReference type="EMBL" id="GAA5165530.1"/>
    </source>
</evidence>
<evidence type="ECO:0000256" key="2">
    <source>
        <dbReference type="SAM" id="MobiDB-lite"/>
    </source>
</evidence>
<evidence type="ECO:0008006" key="5">
    <source>
        <dbReference type="Google" id="ProtNLM"/>
    </source>
</evidence>
<feature type="coiled-coil region" evidence="1">
    <location>
        <begin position="221"/>
        <end position="248"/>
    </location>
</feature>
<keyword evidence="4" id="KW-1185">Reference proteome</keyword>
<accession>A0ABP9QQA9</accession>
<dbReference type="Proteomes" id="UP001428817">
    <property type="component" value="Unassembled WGS sequence"/>
</dbReference>
<proteinExistence type="predicted"/>
<organism evidence="3 4">
    <name type="scientific">Pseudonocardia eucalypti</name>
    <dbReference type="NCBI Taxonomy" id="648755"/>
    <lineage>
        <taxon>Bacteria</taxon>
        <taxon>Bacillati</taxon>
        <taxon>Actinomycetota</taxon>
        <taxon>Actinomycetes</taxon>
        <taxon>Pseudonocardiales</taxon>
        <taxon>Pseudonocardiaceae</taxon>
        <taxon>Pseudonocardia</taxon>
    </lineage>
</organism>
<name>A0ABP9QQA9_9PSEU</name>
<protein>
    <recommendedName>
        <fullName evidence="5">Recombination endonuclease VII</fullName>
    </recommendedName>
</protein>